<evidence type="ECO:0000256" key="1">
    <source>
        <dbReference type="SAM" id="Phobius"/>
    </source>
</evidence>
<protein>
    <recommendedName>
        <fullName evidence="4">Colicin V</fullName>
    </recommendedName>
</protein>
<dbReference type="KEGG" id="xfh:XFHB_04710"/>
<dbReference type="Proteomes" id="UP000196980">
    <property type="component" value="Chromosome"/>
</dbReference>
<gene>
    <name evidence="2" type="ORF">XFHB_04710</name>
</gene>
<evidence type="ECO:0000313" key="2">
    <source>
        <dbReference type="EMBL" id="ALR06261.1"/>
    </source>
</evidence>
<dbReference type="AlphaFoldDB" id="A0ABC8AD22"/>
<keyword evidence="1" id="KW-1133">Transmembrane helix</keyword>
<feature type="transmembrane region" description="Helical" evidence="1">
    <location>
        <begin position="42"/>
        <end position="68"/>
    </location>
</feature>
<keyword evidence="1" id="KW-0472">Membrane</keyword>
<keyword evidence="1" id="KW-0812">Transmembrane</keyword>
<sequence length="80" mass="7797">MRILSVSEVSDISGGNALTTGVSFGGGAGAFLGVMGGFTSPVFLGAFAGAGGLIGAAAGAGWMAGTFIHNRLVSAYPRIF</sequence>
<organism evidence="2 3">
    <name type="scientific">Xylella fastidiosa</name>
    <dbReference type="NCBI Taxonomy" id="2371"/>
    <lineage>
        <taxon>Bacteria</taxon>
        <taxon>Pseudomonadati</taxon>
        <taxon>Pseudomonadota</taxon>
        <taxon>Gammaproteobacteria</taxon>
        <taxon>Lysobacterales</taxon>
        <taxon>Lysobacteraceae</taxon>
        <taxon>Xylella</taxon>
    </lineage>
</organism>
<accession>A0ABC8AD22</accession>
<evidence type="ECO:0000313" key="3">
    <source>
        <dbReference type="Proteomes" id="UP000196980"/>
    </source>
</evidence>
<reference evidence="3" key="1">
    <citation type="submission" date="2014-11" db="EMBL/GenBank/DDBJ databases">
        <title>Xylella fastidiosa Hib4 Genome Sequencing.</title>
        <authorList>
            <person name="Pierry P.M."/>
            <person name="da Silva A.M."/>
        </authorList>
    </citation>
    <scope>NUCLEOTIDE SEQUENCE [LARGE SCALE GENOMIC DNA]</scope>
    <source>
        <strain evidence="3">Hib4</strain>
    </source>
</reference>
<proteinExistence type="predicted"/>
<name>A0ABC8AD22_XYLFS</name>
<evidence type="ECO:0008006" key="4">
    <source>
        <dbReference type="Google" id="ProtNLM"/>
    </source>
</evidence>
<dbReference type="RefSeq" id="WP_023906407.1">
    <property type="nucleotide sequence ID" value="NZ_CP009829.2"/>
</dbReference>
<dbReference type="EMBL" id="CP009885">
    <property type="protein sequence ID" value="ALR06261.1"/>
    <property type="molecule type" value="Genomic_DNA"/>
</dbReference>